<dbReference type="Gramene" id="PVH63081">
    <property type="protein sequence ID" value="PVH63081"/>
    <property type="gene ID" value="PAHAL_3G468800"/>
</dbReference>
<feature type="region of interest" description="Disordered" evidence="1">
    <location>
        <begin position="116"/>
        <end position="139"/>
    </location>
</feature>
<evidence type="ECO:0008006" key="5">
    <source>
        <dbReference type="Google" id="ProtNLM"/>
    </source>
</evidence>
<feature type="compositionally biased region" description="Polar residues" evidence="1">
    <location>
        <begin position="272"/>
        <end position="283"/>
    </location>
</feature>
<feature type="domain" description="DUF3741" evidence="2">
    <location>
        <begin position="235"/>
        <end position="266"/>
    </location>
</feature>
<feature type="domain" description="DUF4378" evidence="3">
    <location>
        <begin position="721"/>
        <end position="878"/>
    </location>
</feature>
<dbReference type="Pfam" id="PF14309">
    <property type="entry name" value="DUF4378"/>
    <property type="match status" value="1"/>
</dbReference>
<evidence type="ECO:0000256" key="1">
    <source>
        <dbReference type="SAM" id="MobiDB-lite"/>
    </source>
</evidence>
<feature type="region of interest" description="Disordered" evidence="1">
    <location>
        <begin position="62"/>
        <end position="101"/>
    </location>
</feature>
<feature type="compositionally biased region" description="Low complexity" evidence="1">
    <location>
        <begin position="176"/>
        <end position="191"/>
    </location>
</feature>
<dbReference type="Proteomes" id="UP000243499">
    <property type="component" value="Chromosome 3"/>
</dbReference>
<dbReference type="InterPro" id="IPR022212">
    <property type="entry name" value="DUF3741"/>
</dbReference>
<dbReference type="InterPro" id="IPR044257">
    <property type="entry name" value="TRM32-like"/>
</dbReference>
<sequence length="890" mass="99954">MRKTGPENHTSFCFAASHITHAFAGTMAESKRFDTKSPGCLEGLFNFLALNQRLQKPKMIAYRKHSEGSNNTLRVKVPKPKNRGEKDETIPKETSSSSPSGKAHMFIWRTLMFKKKTPEKNQKKSSSSAITPSSSRLMRSRSIHHSKCFDYEVSDDLAAHYHAMNNSSSNEMGFYHSESPPLSHESPQHPSTQETCRSCGSIGGKDSIDLEAPCETAPGNLTAESELPSMPKNCDAATHHSKEFLDFLELFNAHRELFLKILHDPSLLATAEQQGEASSSGTVPLNRLESFPRPGGSSGKRNPIFDRSDSEKIRKSELHKSPSRPNTDVEAAKVISTRMPSGVDGSAVSLSESRSLKKAGTTSNRFKAISRKIKDVVKENRKELARITKDGVFHRLPYGQKMSELTRSPSTEKFVHEEKQIRRSYSIAEYVEKYSSLYESISRELKVSPERSSTKMGGNASLKDKKPPLGFKRITSLPEMRLCSPHQGGLTEVSDSRIEPKTCIVEPDRLSSHRTDAFSTYEEGNFYPDDVTERSGIHSEVNYGEADFVGALEENFRSILRSPSLSSLGRSFTHRRINSLPSFDRSFFQDRSGSFTEHSVAGSEPPFENLQLEDEDWLVKPPESPGAYAANFKDDEWVVTPLKHSGVLNGIDHEDQEWLVKASQLSGAKAADLEDEEWLVKPGQPITNDALDSDFRFIHEFAEQGAAEPLHIYVSDKNEADFQYVKDILKKSGFSCGDVDWYASNQPVSPVVFEEAECSCQELSMASDEPQSIVRRMLLFDLINEVLLDIYDSSLVIGPWHSRFDLRTRPIPMGSHVLEEVWAKVSCYLSLHWREGQTVEDIVAHDLMRKDNWMNLVYDAECTALDMEDLMVEDLLDDVVIQIVLESIDE</sequence>
<evidence type="ECO:0000259" key="2">
    <source>
        <dbReference type="Pfam" id="PF12552"/>
    </source>
</evidence>
<dbReference type="Pfam" id="PF12552">
    <property type="entry name" value="DUF3741"/>
    <property type="match status" value="1"/>
</dbReference>
<reference evidence="4" key="1">
    <citation type="submission" date="2018-04" db="EMBL/GenBank/DDBJ databases">
        <title>WGS assembly of Panicum hallii.</title>
        <authorList>
            <person name="Lovell J."/>
            <person name="Jenkins J."/>
            <person name="Lowry D."/>
            <person name="Mamidi S."/>
            <person name="Sreedasyam A."/>
            <person name="Weng X."/>
            <person name="Barry K."/>
            <person name="Bonette J."/>
            <person name="Campitelli B."/>
            <person name="Daum C."/>
            <person name="Gordon S."/>
            <person name="Gould B."/>
            <person name="Lipzen A."/>
            <person name="Macqueen A."/>
            <person name="Palacio-Mejia J."/>
            <person name="Plott C."/>
            <person name="Shakirov E."/>
            <person name="Shu S."/>
            <person name="Yoshinaga Y."/>
            <person name="Zane M."/>
            <person name="Rokhsar D."/>
            <person name="Grimwood J."/>
            <person name="Schmutz J."/>
            <person name="Juenger T."/>
        </authorList>
    </citation>
    <scope>NUCLEOTIDE SEQUENCE [LARGE SCALE GENOMIC DNA]</scope>
    <source>
        <strain evidence="4">FIL2</strain>
    </source>
</reference>
<proteinExistence type="predicted"/>
<dbReference type="InterPro" id="IPR025486">
    <property type="entry name" value="DUF4378"/>
</dbReference>
<feature type="compositionally biased region" description="Basic and acidic residues" evidence="1">
    <location>
        <begin position="82"/>
        <end position="91"/>
    </location>
</feature>
<accession>A0A2T8KLN3</accession>
<name>A0A2T8KLN3_9POAL</name>
<organism evidence="4">
    <name type="scientific">Panicum hallii</name>
    <dbReference type="NCBI Taxonomy" id="206008"/>
    <lineage>
        <taxon>Eukaryota</taxon>
        <taxon>Viridiplantae</taxon>
        <taxon>Streptophyta</taxon>
        <taxon>Embryophyta</taxon>
        <taxon>Tracheophyta</taxon>
        <taxon>Spermatophyta</taxon>
        <taxon>Magnoliopsida</taxon>
        <taxon>Liliopsida</taxon>
        <taxon>Poales</taxon>
        <taxon>Poaceae</taxon>
        <taxon>PACMAD clade</taxon>
        <taxon>Panicoideae</taxon>
        <taxon>Panicodae</taxon>
        <taxon>Paniceae</taxon>
        <taxon>Panicinae</taxon>
        <taxon>Panicum</taxon>
        <taxon>Panicum sect. Panicum</taxon>
    </lineage>
</organism>
<dbReference type="AlphaFoldDB" id="A0A2T8KLN3"/>
<dbReference type="PANTHER" id="PTHR47071:SF9">
    <property type="entry name" value="TRM32-LIKE PROTEIN (DUF3741)"/>
    <property type="match status" value="1"/>
</dbReference>
<feature type="region of interest" description="Disordered" evidence="1">
    <location>
        <begin position="171"/>
        <end position="202"/>
    </location>
</feature>
<feature type="region of interest" description="Disordered" evidence="1">
    <location>
        <begin position="272"/>
        <end position="329"/>
    </location>
</feature>
<feature type="compositionally biased region" description="Low complexity" evidence="1">
    <location>
        <begin position="125"/>
        <end position="135"/>
    </location>
</feature>
<feature type="compositionally biased region" description="Basic and acidic residues" evidence="1">
    <location>
        <begin position="303"/>
        <end position="320"/>
    </location>
</feature>
<feature type="region of interest" description="Disordered" evidence="1">
    <location>
        <begin position="449"/>
        <end position="468"/>
    </location>
</feature>
<evidence type="ECO:0000313" key="4">
    <source>
        <dbReference type="EMBL" id="PVH63081.1"/>
    </source>
</evidence>
<dbReference type="PANTHER" id="PTHR47071">
    <property type="entry name" value="PROTEIN TRM32"/>
    <property type="match status" value="1"/>
</dbReference>
<protein>
    <recommendedName>
        <fullName evidence="5">DUF4378 domain-containing protein</fullName>
    </recommendedName>
</protein>
<gene>
    <name evidence="4" type="ORF">PAHAL_3G468800</name>
</gene>
<evidence type="ECO:0000259" key="3">
    <source>
        <dbReference type="Pfam" id="PF14309"/>
    </source>
</evidence>
<dbReference type="EMBL" id="CM008048">
    <property type="protein sequence ID" value="PVH63081.1"/>
    <property type="molecule type" value="Genomic_DNA"/>
</dbReference>